<evidence type="ECO:0000313" key="4">
    <source>
        <dbReference type="Proteomes" id="UP000683429"/>
    </source>
</evidence>
<dbReference type="STRING" id="1333845.SAMN04487895_101746"/>
<dbReference type="RefSeq" id="WP_051499328.1">
    <property type="nucleotide sequence ID" value="NZ_CP076607.1"/>
</dbReference>
<organism evidence="2 3">
    <name type="scientific">Paenibacillus sophorae</name>
    <dbReference type="NCBI Taxonomy" id="1333845"/>
    <lineage>
        <taxon>Bacteria</taxon>
        <taxon>Bacillati</taxon>
        <taxon>Bacillota</taxon>
        <taxon>Bacilli</taxon>
        <taxon>Bacillales</taxon>
        <taxon>Paenibacillaceae</taxon>
        <taxon>Paenibacillus</taxon>
    </lineage>
</organism>
<reference evidence="2 3" key="1">
    <citation type="submission" date="2016-10" db="EMBL/GenBank/DDBJ databases">
        <authorList>
            <person name="de Groot N.N."/>
        </authorList>
    </citation>
    <scope>NUCLEOTIDE SEQUENCE [LARGE SCALE GENOMIC DNA]</scope>
    <source>
        <strain evidence="2 3">CGMCC 1.10238</strain>
    </source>
</reference>
<reference evidence="1 4" key="2">
    <citation type="submission" date="2021-06" db="EMBL/GenBank/DDBJ databases">
        <title>Whole genome sequence of Paenibacillus sophorae DSM23020 for comparative genomics.</title>
        <authorList>
            <person name="Kim M.-J."/>
            <person name="Lee G."/>
            <person name="Shin J.-H."/>
        </authorList>
    </citation>
    <scope>NUCLEOTIDE SEQUENCE [LARGE SCALE GENOMIC DNA]</scope>
    <source>
        <strain evidence="1 4">DSM 23020</strain>
    </source>
</reference>
<evidence type="ECO:0000313" key="3">
    <source>
        <dbReference type="Proteomes" id="UP000198809"/>
    </source>
</evidence>
<protein>
    <recommendedName>
        <fullName evidence="5">Ig-like domain (Group 2)</fullName>
    </recommendedName>
</protein>
<dbReference type="SUPFAM" id="SSF49373">
    <property type="entry name" value="Invasin/intimin cell-adhesion fragments"/>
    <property type="match status" value="1"/>
</dbReference>
<proteinExistence type="predicted"/>
<dbReference type="EMBL" id="CP076607">
    <property type="protein sequence ID" value="QWU14434.1"/>
    <property type="molecule type" value="Genomic_DNA"/>
</dbReference>
<evidence type="ECO:0000313" key="1">
    <source>
        <dbReference type="EMBL" id="QWU14434.1"/>
    </source>
</evidence>
<dbReference type="OrthoDB" id="2576597at2"/>
<name>A0A1H8H497_9BACL</name>
<dbReference type="InterPro" id="IPR008964">
    <property type="entry name" value="Invasin/intimin_cell_adhesion"/>
</dbReference>
<evidence type="ECO:0000313" key="2">
    <source>
        <dbReference type="EMBL" id="SEN50839.1"/>
    </source>
</evidence>
<dbReference type="EMBL" id="FODH01000001">
    <property type="protein sequence ID" value="SEN50839.1"/>
    <property type="molecule type" value="Genomic_DNA"/>
</dbReference>
<dbReference type="Proteomes" id="UP000198809">
    <property type="component" value="Unassembled WGS sequence"/>
</dbReference>
<dbReference type="Gene3D" id="2.60.40.1080">
    <property type="match status" value="1"/>
</dbReference>
<keyword evidence="4" id="KW-1185">Reference proteome</keyword>
<evidence type="ECO:0008006" key="5">
    <source>
        <dbReference type="Google" id="ProtNLM"/>
    </source>
</evidence>
<gene>
    <name evidence="1" type="ORF">KP014_21235</name>
    <name evidence="2" type="ORF">SAMN04487895_101746</name>
</gene>
<accession>A0A1H8H497</accession>
<sequence>MKNYSNYHGKKIDKLRDNAQRLIQSSIMDSLDSQDVLVNGENKRLIINDKYSASQQLKYMIGETIDSLYYGDVVELQNGENWIICSYETENQFYKKWIATLCNFNLKWIDENGIIQSYLSVLTSTRSSNGIEEDNIMTLPIGRRHVIVQLNEHTKKLDRGRRFIIGGEAFKVVDIDHMSVKGLVNLSLQSSGDLNPAKDNLELEIADYYGNVANYKIEILNGYFSTISEDQSLQLNVAVTNNNIPILSPTLFYTSSDESIAEVNPQGVIVPKTNGTVTIRASFKDVSSEIEISVTESTAYSYTCEIIGSSEIKIGRTQTYTAKFYRNGVEYPDESRFSLSADDGVSDTNFATISTQDNSAHICSILAGDNIGYFWLHVKNQNGLSESKIRIKIKPLY</sequence>
<dbReference type="AlphaFoldDB" id="A0A1H8H497"/>
<dbReference type="Proteomes" id="UP000683429">
    <property type="component" value="Chromosome"/>
</dbReference>